<reference evidence="2 3" key="1">
    <citation type="submission" date="2017-10" db="EMBL/GenBank/DDBJ databases">
        <title>Streptomyces alboflavus Genome sequencing and assembly.</title>
        <authorList>
            <person name="Wang Y."/>
            <person name="Du B."/>
            <person name="Ding Y."/>
            <person name="Liu H."/>
            <person name="Hou Q."/>
            <person name="Liu K."/>
            <person name="Wang C."/>
            <person name="Yao L."/>
        </authorList>
    </citation>
    <scope>NUCLEOTIDE SEQUENCE [LARGE SCALE GENOMIC DNA]</scope>
    <source>
        <strain evidence="2 3">MDJK44</strain>
        <plasmid evidence="3">Plasmid pmdjk44.1</plasmid>
    </source>
</reference>
<dbReference type="OrthoDB" id="4240291at2"/>
<keyword evidence="3" id="KW-1185">Reference proteome</keyword>
<dbReference type="RefSeq" id="WP_100112564.1">
    <property type="nucleotide sequence ID" value="NZ_CP023976.1"/>
</dbReference>
<evidence type="ECO:0000313" key="2">
    <source>
        <dbReference type="EMBL" id="ATM24757.1"/>
    </source>
</evidence>
<protein>
    <submittedName>
        <fullName evidence="2">Uncharacterized protein</fullName>
    </submittedName>
</protein>
<sequence length="93" mass="10095">MTATSSTGSAPAGPLADEDETRVASARITATRLGTALVRDPLDRTVHEQMRHFLDHDSEPALRSWAALKARTPEELKSRIAELLTAQAERSVS</sequence>
<accession>A0A291W4B1</accession>
<keyword evidence="2" id="KW-0614">Plasmid</keyword>
<feature type="region of interest" description="Disordered" evidence="1">
    <location>
        <begin position="1"/>
        <end position="22"/>
    </location>
</feature>
<organism evidence="2 3">
    <name type="scientific">Streptomyces alboflavus</name>
    <dbReference type="NCBI Taxonomy" id="67267"/>
    <lineage>
        <taxon>Bacteria</taxon>
        <taxon>Bacillati</taxon>
        <taxon>Actinomycetota</taxon>
        <taxon>Actinomycetes</taxon>
        <taxon>Kitasatosporales</taxon>
        <taxon>Streptomycetaceae</taxon>
        <taxon>Streptomyces</taxon>
    </lineage>
</organism>
<proteinExistence type="predicted"/>
<evidence type="ECO:0000256" key="1">
    <source>
        <dbReference type="SAM" id="MobiDB-lite"/>
    </source>
</evidence>
<evidence type="ECO:0000313" key="3">
    <source>
        <dbReference type="Proteomes" id="UP000195880"/>
    </source>
</evidence>
<dbReference type="Proteomes" id="UP000195880">
    <property type="component" value="Plasmid pMDJK44.1"/>
</dbReference>
<dbReference type="KEGG" id="salf:SMD44_p10258"/>
<gene>
    <name evidence="2" type="ORF">SMD44_p10258</name>
</gene>
<dbReference type="EMBL" id="CP023976">
    <property type="protein sequence ID" value="ATM24757.1"/>
    <property type="molecule type" value="Genomic_DNA"/>
</dbReference>
<name>A0A291W4B1_9ACTN</name>
<dbReference type="AlphaFoldDB" id="A0A291W4B1"/>
<geneLocation type="plasmid" evidence="3">
    <name>pmdjk44.1</name>
</geneLocation>